<sequence>MLSYRRSGFTAACLAMVGMLACGSDEPPEEHVGTAVSAIVAGPVGTASGFEDDDGNLAPGPAPDGFDWNSFATTTWTGSAPNRATTKSTAGWDFAGFEDRQASNSDNSFAGGVKQDNNCASVGTGKPPNKDDLERAYFATKTVNGNVFLNLAWVRIPQNTTSPSAHIGFEFNKATSGACPAGSGGLVQRTAGDMLIVYDFEGGATNTPTITLRRWVTSGPCEVGSSSAPCWGPATNLTALGFAEARVNTSGAVTDGISPSPPDNLGTNEFGEAGINLTAAGVFQPGVCEGFGKAYAVSRSSGNSATAAMKDLVGPGDFRIANCGEINIIKRTNPRGLNQNFGFTSTIPGNTSFSLNDVGNTTSDSAGNTKSITQVQAGTYTVTEGADPAGFQFTSVSCTGTGGSTGTQDPATPKEVDINLTAGGSVTCIYVNSQQRGALKIIKNSIKAGVPSLPGASFTITTPAGSSIPVTTGPDGTACVDNLDFGTYNVTETGAPSGYAIDNPNAQPVVVSANGTCASGAATVTFTDTPLTNIECKATSQAVNGTKSKITCRDASGTVIASSGAAFIDPATAAANGLMPGTYTCIIEVDP</sequence>
<dbReference type="AlphaFoldDB" id="A0A9X4AX10"/>
<protein>
    <recommendedName>
        <fullName evidence="5">Prealbumin-like fold domain-containing protein</fullName>
    </recommendedName>
</protein>
<evidence type="ECO:0000259" key="1">
    <source>
        <dbReference type="Pfam" id="PF17802"/>
    </source>
</evidence>
<dbReference type="InterPro" id="IPR055371">
    <property type="entry name" value="SpaA_PFL_dom_4"/>
</dbReference>
<evidence type="ECO:0000259" key="2">
    <source>
        <dbReference type="Pfam" id="PF24514"/>
    </source>
</evidence>
<dbReference type="Gene3D" id="2.60.40.10">
    <property type="entry name" value="Immunoglobulins"/>
    <property type="match status" value="1"/>
</dbReference>
<proteinExistence type="predicted"/>
<evidence type="ECO:0008006" key="5">
    <source>
        <dbReference type="Google" id="ProtNLM"/>
    </source>
</evidence>
<accession>A0A9X4AX10</accession>
<dbReference type="Pfam" id="PF17802">
    <property type="entry name" value="SpaA"/>
    <property type="match status" value="1"/>
</dbReference>
<dbReference type="PROSITE" id="PS51257">
    <property type="entry name" value="PROKAR_LIPOPROTEIN"/>
    <property type="match status" value="1"/>
</dbReference>
<comment type="caution">
    <text evidence="3">The sequence shown here is derived from an EMBL/GenBank/DDBJ whole genome shotgun (WGS) entry which is preliminary data.</text>
</comment>
<dbReference type="SUPFAM" id="SSF49478">
    <property type="entry name" value="Cna protein B-type domain"/>
    <property type="match status" value="1"/>
</dbReference>
<dbReference type="InterPro" id="IPR041033">
    <property type="entry name" value="SpaA_PFL_dom_1"/>
</dbReference>
<organism evidence="3 4">
    <name type="scientific">Polyangium jinanense</name>
    <dbReference type="NCBI Taxonomy" id="2829994"/>
    <lineage>
        <taxon>Bacteria</taxon>
        <taxon>Pseudomonadati</taxon>
        <taxon>Myxococcota</taxon>
        <taxon>Polyangia</taxon>
        <taxon>Polyangiales</taxon>
        <taxon>Polyangiaceae</taxon>
        <taxon>Polyangium</taxon>
    </lineage>
</organism>
<keyword evidence="4" id="KW-1185">Reference proteome</keyword>
<feature type="domain" description="SpaA-like prealbumin fold" evidence="2">
    <location>
        <begin position="327"/>
        <end position="433"/>
    </location>
</feature>
<dbReference type="RefSeq" id="WP_272426665.1">
    <property type="nucleotide sequence ID" value="NZ_JAGTJJ010000032.1"/>
</dbReference>
<reference evidence="3 4" key="1">
    <citation type="submission" date="2021-04" db="EMBL/GenBank/DDBJ databases">
        <title>Genome analysis of Polyangium sp.</title>
        <authorList>
            <person name="Li Y."/>
            <person name="Wang J."/>
        </authorList>
    </citation>
    <scope>NUCLEOTIDE SEQUENCE [LARGE SCALE GENOMIC DNA]</scope>
    <source>
        <strain evidence="3 4">SDU14</strain>
    </source>
</reference>
<gene>
    <name evidence="3" type="ORF">KEG57_35470</name>
</gene>
<dbReference type="InterPro" id="IPR013783">
    <property type="entry name" value="Ig-like_fold"/>
</dbReference>
<dbReference type="Pfam" id="PF24514">
    <property type="entry name" value="SpaA_4"/>
    <property type="match status" value="1"/>
</dbReference>
<dbReference type="Proteomes" id="UP001151081">
    <property type="component" value="Unassembled WGS sequence"/>
</dbReference>
<name>A0A9X4AX10_9BACT</name>
<evidence type="ECO:0000313" key="3">
    <source>
        <dbReference type="EMBL" id="MDC3985835.1"/>
    </source>
</evidence>
<evidence type="ECO:0000313" key="4">
    <source>
        <dbReference type="Proteomes" id="UP001151081"/>
    </source>
</evidence>
<feature type="domain" description="SpaA-like prealbumin fold" evidence="1">
    <location>
        <begin position="439"/>
        <end position="516"/>
    </location>
</feature>
<dbReference type="EMBL" id="JAGTJJ010000032">
    <property type="protein sequence ID" value="MDC3985835.1"/>
    <property type="molecule type" value="Genomic_DNA"/>
</dbReference>